<feature type="region of interest" description="Disordered" evidence="1">
    <location>
        <begin position="25"/>
        <end position="108"/>
    </location>
</feature>
<feature type="region of interest" description="Disordered" evidence="1">
    <location>
        <begin position="135"/>
        <end position="357"/>
    </location>
</feature>
<feature type="compositionally biased region" description="Low complexity" evidence="1">
    <location>
        <begin position="260"/>
        <end position="275"/>
    </location>
</feature>
<evidence type="ECO:0000256" key="1">
    <source>
        <dbReference type="SAM" id="MobiDB-lite"/>
    </source>
</evidence>
<evidence type="ECO:0000313" key="3">
    <source>
        <dbReference type="Proteomes" id="UP000027586"/>
    </source>
</evidence>
<sequence length="357" mass="39368">MDPFLPAMVLTSLCIAATKVYRHLRPNDQQPPPIQAEQHDGDNLETADSTASGSQEASFSEATSSARTSSEESPGLCDEKDTDDNDSGPSPPLTALAPVTPPHSPPRMTRQYAFYKSIHHERSILPSWHELLTSDEEQVTQKDKNTNIPSQVTTKSDNQPHHGSTTSSAAAQRYHAKKPWLIPQSAASKTSSSTKYPIRAAVSPHPRQRHMISSSLKKIPDDKTASHSSTESDPVFSIPSSSQAPPPMTRQYAFCGSKDTSSSTTTSSTTSSSSTNATQNQERRTRLTSPELMPPPPPRPPRRHNRPLLRRQNAFFADTTPDHTMHVSKRKRHLMDENISPPSNSRTVRQRLNTDKA</sequence>
<accession>A0A068RPP9</accession>
<feature type="compositionally biased region" description="Polar residues" evidence="1">
    <location>
        <begin position="340"/>
        <end position="351"/>
    </location>
</feature>
<proteinExistence type="predicted"/>
<dbReference type="OrthoDB" id="2286560at2759"/>
<reference evidence="2" key="1">
    <citation type="submission" date="2013-08" db="EMBL/GenBank/DDBJ databases">
        <title>Gene expansion shapes genome architecture in the human pathogen Lichtheimia corymbifera: an evolutionary genomics analysis in the ancient terrestrial Mucorales (Mucoromycotina).</title>
        <authorList>
            <person name="Schwartze V.U."/>
            <person name="Winter S."/>
            <person name="Shelest E."/>
            <person name="Marcet-Houben M."/>
            <person name="Horn F."/>
            <person name="Wehner S."/>
            <person name="Hoffmann K."/>
            <person name="Riege K."/>
            <person name="Sammeth M."/>
            <person name="Nowrousian M."/>
            <person name="Valiante V."/>
            <person name="Linde J."/>
            <person name="Jacobsen I.D."/>
            <person name="Marz M."/>
            <person name="Brakhage A.A."/>
            <person name="Gabaldon T."/>
            <person name="Bocker S."/>
            <person name="Voigt K."/>
        </authorList>
    </citation>
    <scope>NUCLEOTIDE SEQUENCE [LARGE SCALE GENOMIC DNA]</scope>
    <source>
        <strain evidence="2">FSU 9682</strain>
    </source>
</reference>
<feature type="compositionally biased region" description="Low complexity" evidence="1">
    <location>
        <begin position="185"/>
        <end position="195"/>
    </location>
</feature>
<feature type="compositionally biased region" description="Low complexity" evidence="1">
    <location>
        <begin position="54"/>
        <end position="73"/>
    </location>
</feature>
<dbReference type="VEuPathDB" id="FungiDB:LCOR_03668.1"/>
<gene>
    <name evidence="2" type="ORF">LCOR_03668.1</name>
</gene>
<feature type="compositionally biased region" description="Polar residues" evidence="1">
    <location>
        <begin position="226"/>
        <end position="243"/>
    </location>
</feature>
<comment type="caution">
    <text evidence="2">The sequence shown here is derived from an EMBL/GenBank/DDBJ whole genome shotgun (WGS) entry which is preliminary data.</text>
</comment>
<keyword evidence="3" id="KW-1185">Reference proteome</keyword>
<protein>
    <submittedName>
        <fullName evidence="2">Uncharacterized protein</fullName>
    </submittedName>
</protein>
<feature type="compositionally biased region" description="Polar residues" evidence="1">
    <location>
        <begin position="146"/>
        <end position="170"/>
    </location>
</feature>
<feature type="compositionally biased region" description="Basic residues" evidence="1">
    <location>
        <begin position="300"/>
        <end position="309"/>
    </location>
</feature>
<evidence type="ECO:0000313" key="2">
    <source>
        <dbReference type="EMBL" id="CDH52153.1"/>
    </source>
</evidence>
<dbReference type="EMBL" id="CBTN010000012">
    <property type="protein sequence ID" value="CDH52153.1"/>
    <property type="molecule type" value="Genomic_DNA"/>
</dbReference>
<name>A0A068RPP9_9FUNG</name>
<organism evidence="2 3">
    <name type="scientific">Lichtheimia corymbifera JMRC:FSU:9682</name>
    <dbReference type="NCBI Taxonomy" id="1263082"/>
    <lineage>
        <taxon>Eukaryota</taxon>
        <taxon>Fungi</taxon>
        <taxon>Fungi incertae sedis</taxon>
        <taxon>Mucoromycota</taxon>
        <taxon>Mucoromycotina</taxon>
        <taxon>Mucoromycetes</taxon>
        <taxon>Mucorales</taxon>
        <taxon>Lichtheimiaceae</taxon>
        <taxon>Lichtheimia</taxon>
    </lineage>
</organism>
<dbReference type="Proteomes" id="UP000027586">
    <property type="component" value="Unassembled WGS sequence"/>
</dbReference>
<dbReference type="AlphaFoldDB" id="A0A068RPP9"/>